<dbReference type="SMART" id="SM00544">
    <property type="entry name" value="MA3"/>
    <property type="match status" value="1"/>
</dbReference>
<proteinExistence type="inferred from homology"/>
<dbReference type="RefSeq" id="XP_029643623.1">
    <property type="nucleotide sequence ID" value="XM_029787763.2"/>
</dbReference>
<gene>
    <name evidence="7" type="primary">LOC115218014</name>
</gene>
<name>A0A6P7SYZ0_9MOLL</name>
<dbReference type="PANTHER" id="PTHR18034:SF4">
    <property type="entry name" value="NUCLEOLAR MIF4G DOMAIN-CONTAINING PROTEIN 1"/>
    <property type="match status" value="1"/>
</dbReference>
<evidence type="ECO:0000259" key="5">
    <source>
        <dbReference type="PROSITE" id="PS51366"/>
    </source>
</evidence>
<dbReference type="AlphaFoldDB" id="A0A6P7SYZ0"/>
<dbReference type="InterPro" id="IPR050781">
    <property type="entry name" value="CWC22_splicing_factor"/>
</dbReference>
<dbReference type="PROSITE" id="PS51366">
    <property type="entry name" value="MI"/>
    <property type="match status" value="1"/>
</dbReference>
<protein>
    <submittedName>
        <fullName evidence="7">Nucleolar MIF4G domain-containing protein 1 isoform X1</fullName>
    </submittedName>
</protein>
<keyword evidence="3" id="KW-0539">Nucleus</keyword>
<reference evidence="7" key="1">
    <citation type="submission" date="2025-08" db="UniProtKB">
        <authorList>
            <consortium name="RefSeq"/>
        </authorList>
    </citation>
    <scope>IDENTIFICATION</scope>
</reference>
<dbReference type="GO" id="GO:0005730">
    <property type="term" value="C:nucleolus"/>
    <property type="evidence" value="ECO:0007669"/>
    <property type="project" value="UniProtKB-SubCell"/>
</dbReference>
<feature type="compositionally biased region" description="Basic and acidic residues" evidence="4">
    <location>
        <begin position="169"/>
        <end position="184"/>
    </location>
</feature>
<feature type="domain" description="MI" evidence="5">
    <location>
        <begin position="612"/>
        <end position="728"/>
    </location>
</feature>
<dbReference type="PANTHER" id="PTHR18034">
    <property type="entry name" value="CELL CYCLE CONTROL PROTEIN CWF22-RELATED"/>
    <property type="match status" value="1"/>
</dbReference>
<dbReference type="InterPro" id="IPR003891">
    <property type="entry name" value="Initiation_fac_eIF4g_MI"/>
</dbReference>
<comment type="similarity">
    <text evidence="2">Belongs to the CWC22 family.</text>
</comment>
<dbReference type="SMART" id="SM00543">
    <property type="entry name" value="MIF4G"/>
    <property type="match status" value="1"/>
</dbReference>
<evidence type="ECO:0000256" key="4">
    <source>
        <dbReference type="SAM" id="MobiDB-lite"/>
    </source>
</evidence>
<sequence>MKGIIKVTQRKENRKLLRKLKKLKNVAFSQRKQIPTLENIDNSKASEEAEQQKKRNAVRNKKRKISRKKKKMKLKELQLNPVESDDDKESEEEEDTNVQMIRKRQDQAAIKNEEKAIKELEKKLGLKKRKTLPQSFIDDGLGYILDVAGDFKNCGLPLKKVNGNDSDSDSDKSEDDEKKDRDSEMADENCDDDNDVEDDDFDNDDDDDEEEEDDDDEDSESIPELVEDTKTKQAPILKRPATEDCSEKSIKKKVKFDDSVPVPKAKQVKLTEQSNDSLKEDIYGRLRDADGKVVNSKPTGYIPPALRQNLSDANAIDAKLNKQMKGLVNRVNEANMAIMSNQLEEMYNCHSRAILNKCFFENICSTAIRPESSLDRLLLELALLIVIIHSNVGEEIGAYIIQNLVENMHKYRKKSNGKELNNVITLMCCMFNLKIFHSTLLFDLIRLFMDSFQEKDVEILSIIFKNCGFGLRKDDPTQLREVISCIQQKSSTVNIDNFEEPGRMRFILDTLLAVKNNNVYKGDHQERFELLQRFTKLAKHLIRNKSIGDNQLRVTLSDLQNADTKGRWWIVGSAWSGETEDSKKADEESIPTGSEEVKNFLELSRKQRMNTDIRRNIFYTLMASEDFVDAFERLLKLKLKPVQERDIIHVIVDCCIQEKEYNPYYAHLLQKFCEFHRRFQMTFQFNLWDKLKDMPSLTEMMMSNLAKLVSHLIVSKAQSLALFKVLEFGTLDKQTVFFLKAVLLDLFENNPSHVINMVFERIAIQTNLYKFREGLRLFIMHFLIGRKKKAKSPTVIKQLQEAVQLLSISHSTTLL</sequence>
<feature type="compositionally biased region" description="Basic residues" evidence="4">
    <location>
        <begin position="54"/>
        <end position="73"/>
    </location>
</feature>
<evidence type="ECO:0000313" key="7">
    <source>
        <dbReference type="RefSeq" id="XP_029643623.1"/>
    </source>
</evidence>
<dbReference type="GO" id="GO:0042274">
    <property type="term" value="P:ribosomal small subunit biogenesis"/>
    <property type="evidence" value="ECO:0007669"/>
    <property type="project" value="TreeGrafter"/>
</dbReference>
<accession>A0A6P7SYZ0</accession>
<feature type="region of interest" description="Disordered" evidence="4">
    <location>
        <begin position="36"/>
        <end position="109"/>
    </location>
</feature>
<dbReference type="KEGG" id="osn:115218014"/>
<dbReference type="Pfam" id="PF02847">
    <property type="entry name" value="MA3"/>
    <property type="match status" value="1"/>
</dbReference>
<dbReference type="SUPFAM" id="SSF48371">
    <property type="entry name" value="ARM repeat"/>
    <property type="match status" value="1"/>
</dbReference>
<evidence type="ECO:0000256" key="2">
    <source>
        <dbReference type="ARBA" id="ARBA00006856"/>
    </source>
</evidence>
<keyword evidence="6" id="KW-1185">Reference proteome</keyword>
<feature type="region of interest" description="Disordered" evidence="4">
    <location>
        <begin position="155"/>
        <end position="244"/>
    </location>
</feature>
<evidence type="ECO:0000256" key="1">
    <source>
        <dbReference type="ARBA" id="ARBA00004604"/>
    </source>
</evidence>
<feature type="compositionally biased region" description="Acidic residues" evidence="4">
    <location>
        <begin position="83"/>
        <end position="96"/>
    </location>
</feature>
<dbReference type="InterPro" id="IPR003890">
    <property type="entry name" value="MIF4G-like_typ-3"/>
</dbReference>
<dbReference type="Gene3D" id="1.25.40.180">
    <property type="match status" value="1"/>
</dbReference>
<dbReference type="InterPro" id="IPR016024">
    <property type="entry name" value="ARM-type_fold"/>
</dbReference>
<organism evidence="6 7">
    <name type="scientific">Octopus sinensis</name>
    <name type="common">East Asian common octopus</name>
    <dbReference type="NCBI Taxonomy" id="2607531"/>
    <lineage>
        <taxon>Eukaryota</taxon>
        <taxon>Metazoa</taxon>
        <taxon>Spiralia</taxon>
        <taxon>Lophotrochozoa</taxon>
        <taxon>Mollusca</taxon>
        <taxon>Cephalopoda</taxon>
        <taxon>Coleoidea</taxon>
        <taxon>Octopodiformes</taxon>
        <taxon>Octopoda</taxon>
        <taxon>Incirrata</taxon>
        <taxon>Octopodidae</taxon>
        <taxon>Octopus</taxon>
    </lineage>
</organism>
<evidence type="ECO:0000256" key="3">
    <source>
        <dbReference type="ARBA" id="ARBA00023242"/>
    </source>
</evidence>
<dbReference type="Pfam" id="PF02854">
    <property type="entry name" value="MIF4G"/>
    <property type="match status" value="1"/>
</dbReference>
<comment type="subcellular location">
    <subcellularLocation>
        <location evidence="1">Nucleus</location>
        <location evidence="1">Nucleolus</location>
    </subcellularLocation>
</comment>
<dbReference type="GO" id="GO:0003723">
    <property type="term" value="F:RNA binding"/>
    <property type="evidence" value="ECO:0007669"/>
    <property type="project" value="InterPro"/>
</dbReference>
<feature type="compositionally biased region" description="Acidic residues" evidence="4">
    <location>
        <begin position="185"/>
        <end position="221"/>
    </location>
</feature>
<evidence type="ECO:0000313" key="6">
    <source>
        <dbReference type="Proteomes" id="UP000515154"/>
    </source>
</evidence>
<feature type="compositionally biased region" description="Basic and acidic residues" evidence="4">
    <location>
        <begin position="44"/>
        <end position="53"/>
    </location>
</feature>
<dbReference type="Proteomes" id="UP000515154">
    <property type="component" value="Linkage group LG1"/>
</dbReference>